<dbReference type="Gene3D" id="2.30.30.490">
    <property type="match status" value="1"/>
</dbReference>
<evidence type="ECO:0000256" key="6">
    <source>
        <dbReference type="ARBA" id="ARBA00022741"/>
    </source>
</evidence>
<dbReference type="UniPathway" id="UPA00242"/>
<feature type="compositionally biased region" description="Basic residues" evidence="12">
    <location>
        <begin position="941"/>
        <end position="957"/>
    </location>
</feature>
<dbReference type="Gene3D" id="1.10.150.60">
    <property type="entry name" value="ARID DNA-binding domain"/>
    <property type="match status" value="1"/>
</dbReference>
<dbReference type="FunFam" id="3.40.367.20:FF:000001">
    <property type="entry name" value="Hexokinase 1"/>
    <property type="match status" value="1"/>
</dbReference>
<comment type="similarity">
    <text evidence="3">Belongs to the hexokinase family.</text>
</comment>
<reference evidence="14 15" key="1">
    <citation type="submission" date="2017-12" db="EMBL/GenBank/DDBJ databases">
        <title>Integrating genomic resources of turbot (Scophthalmus maximus) in depth evaluation of genetic and physical mapping variation across individuals.</title>
        <authorList>
            <person name="Martinez P."/>
        </authorList>
    </citation>
    <scope>NUCLEOTIDE SEQUENCE [LARGE SCALE GENOMIC DNA]</scope>
</reference>
<evidence type="ECO:0000256" key="8">
    <source>
        <dbReference type="ARBA" id="ARBA00022840"/>
    </source>
</evidence>
<dbReference type="SUPFAM" id="SSF53067">
    <property type="entry name" value="Actin-like ATPase domain"/>
    <property type="match status" value="2"/>
</dbReference>
<feature type="region of interest" description="Disordered" evidence="12">
    <location>
        <begin position="926"/>
        <end position="1017"/>
    </location>
</feature>
<comment type="catalytic activity">
    <reaction evidence="10">
        <text>a D-hexose + ATP = a D-hexose 6-phosphate + ADP + H(+)</text>
        <dbReference type="Rhea" id="RHEA:22740"/>
        <dbReference type="ChEBI" id="CHEBI:4194"/>
        <dbReference type="ChEBI" id="CHEBI:15378"/>
        <dbReference type="ChEBI" id="CHEBI:30616"/>
        <dbReference type="ChEBI" id="CHEBI:229467"/>
        <dbReference type="ChEBI" id="CHEBI:456216"/>
        <dbReference type="EC" id="2.7.1.1"/>
    </reaction>
    <physiologicalReaction direction="left-to-right" evidence="10">
        <dbReference type="Rhea" id="RHEA:22741"/>
    </physiologicalReaction>
</comment>
<evidence type="ECO:0000256" key="1">
    <source>
        <dbReference type="ARBA" id="ARBA00004888"/>
    </source>
</evidence>
<keyword evidence="6" id="KW-0547">Nucleotide-binding</keyword>
<dbReference type="GO" id="GO:0005739">
    <property type="term" value="C:mitochondrion"/>
    <property type="evidence" value="ECO:0007669"/>
    <property type="project" value="TreeGrafter"/>
</dbReference>
<feature type="compositionally biased region" description="Polar residues" evidence="12">
    <location>
        <begin position="1437"/>
        <end position="1446"/>
    </location>
</feature>
<feature type="region of interest" description="Disordered" evidence="12">
    <location>
        <begin position="784"/>
        <end position="807"/>
    </location>
</feature>
<protein>
    <recommendedName>
        <fullName evidence="4">hexokinase</fullName>
        <ecNumber evidence="4">2.7.1.1</ecNumber>
    </recommendedName>
</protein>
<dbReference type="EC" id="2.7.1.1" evidence="4"/>
<dbReference type="GO" id="GO:0005829">
    <property type="term" value="C:cytosol"/>
    <property type="evidence" value="ECO:0007669"/>
    <property type="project" value="TreeGrafter"/>
</dbReference>
<dbReference type="SMART" id="SM01014">
    <property type="entry name" value="ARID"/>
    <property type="match status" value="1"/>
</dbReference>
<dbReference type="FunFam" id="1.10.150.60:FF:000015">
    <property type="entry name" value="AT-rich interactive domain-containing protein 5B"/>
    <property type="match status" value="1"/>
</dbReference>
<feature type="compositionally biased region" description="Pro residues" evidence="12">
    <location>
        <begin position="1254"/>
        <end position="1264"/>
    </location>
</feature>
<dbReference type="Proteomes" id="UP000246464">
    <property type="component" value="Chromosome 4"/>
</dbReference>
<dbReference type="PANTHER" id="PTHR19443:SF84">
    <property type="entry name" value="PHOSPHOTRANSFERASE"/>
    <property type="match status" value="1"/>
</dbReference>
<feature type="region of interest" description="Disordered" evidence="12">
    <location>
        <begin position="1138"/>
        <end position="1209"/>
    </location>
</feature>
<keyword evidence="8" id="KW-0067">ATP-binding</keyword>
<dbReference type="GO" id="GO:0004340">
    <property type="term" value="F:glucokinase activity"/>
    <property type="evidence" value="ECO:0007669"/>
    <property type="project" value="TreeGrafter"/>
</dbReference>
<evidence type="ECO:0000256" key="12">
    <source>
        <dbReference type="SAM" id="MobiDB-lite"/>
    </source>
</evidence>
<dbReference type="FunFam" id="3.30.420.40:FF:000095">
    <property type="entry name" value="Phosphotransferase"/>
    <property type="match status" value="1"/>
</dbReference>
<accession>A0A2U9B6Y5</accession>
<evidence type="ECO:0000256" key="5">
    <source>
        <dbReference type="ARBA" id="ARBA00022679"/>
    </source>
</evidence>
<evidence type="ECO:0000256" key="4">
    <source>
        <dbReference type="ARBA" id="ARBA00012324"/>
    </source>
</evidence>
<dbReference type="SMART" id="SM00501">
    <property type="entry name" value="BRIGHT"/>
    <property type="match status" value="1"/>
</dbReference>
<keyword evidence="5" id="KW-0808">Transferase</keyword>
<dbReference type="STRING" id="52904.ENSSMAP00000020018"/>
<dbReference type="Gene3D" id="3.40.367.20">
    <property type="match status" value="1"/>
</dbReference>
<evidence type="ECO:0000313" key="15">
    <source>
        <dbReference type="Proteomes" id="UP000246464"/>
    </source>
</evidence>
<dbReference type="InterPro" id="IPR043151">
    <property type="entry name" value="BAH_sf"/>
</dbReference>
<name>A0A2U9B6Y5_SCOMX</name>
<dbReference type="GO" id="GO:0006006">
    <property type="term" value="P:glucose metabolic process"/>
    <property type="evidence" value="ECO:0007669"/>
    <property type="project" value="TreeGrafter"/>
</dbReference>
<feature type="region of interest" description="Disordered" evidence="12">
    <location>
        <begin position="1036"/>
        <end position="1095"/>
    </location>
</feature>
<dbReference type="UniPathway" id="UPA00109">
    <property type="reaction ID" value="UER00180"/>
</dbReference>
<dbReference type="GO" id="GO:0003677">
    <property type="term" value="F:DNA binding"/>
    <property type="evidence" value="ECO:0007669"/>
    <property type="project" value="InterPro"/>
</dbReference>
<dbReference type="GO" id="GO:0005524">
    <property type="term" value="F:ATP binding"/>
    <property type="evidence" value="ECO:0007669"/>
    <property type="project" value="UniProtKB-KW"/>
</dbReference>
<dbReference type="GO" id="GO:0001678">
    <property type="term" value="P:intracellular glucose homeostasis"/>
    <property type="evidence" value="ECO:0007669"/>
    <property type="project" value="InterPro"/>
</dbReference>
<dbReference type="PROSITE" id="PS51748">
    <property type="entry name" value="HEXOKINASE_2"/>
    <property type="match status" value="1"/>
</dbReference>
<feature type="compositionally biased region" description="Basic and acidic residues" evidence="12">
    <location>
        <begin position="1377"/>
        <end position="1411"/>
    </location>
</feature>
<dbReference type="InterPro" id="IPR022673">
    <property type="entry name" value="Hexokinase_C"/>
</dbReference>
<dbReference type="EMBL" id="CP026246">
    <property type="protein sequence ID" value="AWO99619.1"/>
    <property type="molecule type" value="Genomic_DNA"/>
</dbReference>
<comment type="pathway">
    <text evidence="2">Carbohydrate metabolism; hexose metabolism.</text>
</comment>
<dbReference type="SUPFAM" id="SSF46774">
    <property type="entry name" value="ARID-like"/>
    <property type="match status" value="1"/>
</dbReference>
<dbReference type="Pfam" id="PF03727">
    <property type="entry name" value="Hexokinase_2"/>
    <property type="match status" value="1"/>
</dbReference>
<dbReference type="InterPro" id="IPR001606">
    <property type="entry name" value="ARID_dom"/>
</dbReference>
<feature type="region of interest" description="Disordered" evidence="12">
    <location>
        <begin position="1365"/>
        <end position="1446"/>
    </location>
</feature>
<keyword evidence="9" id="KW-0324">Glycolysis</keyword>
<dbReference type="GO" id="GO:0006096">
    <property type="term" value="P:glycolytic process"/>
    <property type="evidence" value="ECO:0007669"/>
    <property type="project" value="UniProtKB-UniPathway"/>
</dbReference>
<organism evidence="14 15">
    <name type="scientific">Scophthalmus maximus</name>
    <name type="common">Turbot</name>
    <name type="synonym">Psetta maxima</name>
    <dbReference type="NCBI Taxonomy" id="52904"/>
    <lineage>
        <taxon>Eukaryota</taxon>
        <taxon>Metazoa</taxon>
        <taxon>Chordata</taxon>
        <taxon>Craniata</taxon>
        <taxon>Vertebrata</taxon>
        <taxon>Euteleostomi</taxon>
        <taxon>Actinopterygii</taxon>
        <taxon>Neopterygii</taxon>
        <taxon>Teleostei</taxon>
        <taxon>Neoteleostei</taxon>
        <taxon>Acanthomorphata</taxon>
        <taxon>Carangaria</taxon>
        <taxon>Pleuronectiformes</taxon>
        <taxon>Pleuronectoidei</taxon>
        <taxon>Scophthalmidae</taxon>
        <taxon>Scophthalmus</taxon>
    </lineage>
</organism>
<evidence type="ECO:0000256" key="2">
    <source>
        <dbReference type="ARBA" id="ARBA00005028"/>
    </source>
</evidence>
<feature type="compositionally biased region" description="Low complexity" evidence="12">
    <location>
        <begin position="1314"/>
        <end position="1325"/>
    </location>
</feature>
<evidence type="ECO:0000313" key="14">
    <source>
        <dbReference type="EMBL" id="AWO99619.1"/>
    </source>
</evidence>
<dbReference type="PANTHER" id="PTHR19443">
    <property type="entry name" value="HEXOKINASE"/>
    <property type="match status" value="1"/>
</dbReference>
<comment type="pathway">
    <text evidence="1">Carbohydrate degradation; glycolysis; D-glyceraldehyde 3-phosphate and glycerone phosphate from D-glucose: step 1/4.</text>
</comment>
<dbReference type="CDD" id="cd16869">
    <property type="entry name" value="ARID_ARID5"/>
    <property type="match status" value="1"/>
</dbReference>
<dbReference type="InterPro" id="IPR019807">
    <property type="entry name" value="Hexokinase_BS"/>
</dbReference>
<sequence>MMDDRAQGLKLSEEATELSTRRRLPASLTEELDQENDSRASSLKMSNAEANGAMVPKKAKMSGDAANLHRDGIPPDRLSKVQTYLESFHLSLEKLQEVSARLRKDLIRGLGKHSHHRAAVKMLPTFVRATPDGTEKGDFLALDLGGTNFRVLHVRVMEEEQKVLKMDSQICAIPQEMMLGTGEQLFDHIADCLGKFLDSQNLKEQTLPLGFTFSFPCEQKEIDKSILIRWTKGFNCSGVEGRDVVQLLKEAIHRRGDYDIGSVAMVNDTVGTMMSCGYKDQSCEIGMIIGTGTNACYMEEMKNVRRVEGEDGRMCINTEWGGFGDDGSLRDVLTEFDLVVDRTSINPGVHTFEKMISGMYLGEIVRLLLLRLTDDQLLFGGRTSETLRTPGKFQTKFISEIEEEDDGLDNAQNILTELGLKWDEVDVRVVRLVCDAVSSRSARLCAAALATLVNRIRVNRGRGHLKTTVGVDGTVYRKHPNFSEELQATVRLLAPDCSITFRVSEDGSGKGAAMVTAVAQRLALQSRLLEDSDVESVVSMWLGAPSCQRGSYAFYKSVSSRARADGPVQVWRLGEFYFIRCGPQDPVCIAEVTLLWEDQTRRHLLASARLYFLPEDTPKGRTREHGEDELLAVSRKMVLRVEDLVRWSCVEPAGWSHSPKLPTVPTNGLHKLPQTVDVISDVVGLSDSNVEPFKNKTENGPSERQGVRVLSYPQYCRFRSLQRRVLDGARGAGLQDPHLLALGGVRAPPSARLMYCRDTFNHPTLESSAGFSWQFAGCPSLSLRGRPRKRRGRDGKDSPTSGQSESWIERMKENVMGSVELGCESSWLPHPEEQLFLDQLFTFMERQGAAIHKVPNLGFKKIDLFLMYSVVKRLGGYDKVTSDRLWKVVYNELGGCPGSTSAATCTRRHYERLMLPYEEHLRAGGTEFKIPESPTPPPKPRGIRGRKPLQRGRKPRPKAKEKTTTTTSPAAALPLPPPPPPPPPPLPPRTVVSPSGGGGGGCVLMVKRGRGRPPGTRNKATLLAQAKLLAQQQAKAKVVETPQQSRGPPTPSGAHRPNLLPVNMPLTPDLSPMSAPFLPFQPKPNDPTSDRGESAAPAPTVLLATLPRHFVGGSLGGFSPIKGVCPLDVFRNHVSLQRGPESPALTPQDPAQHHPTIYPLQPKSGSPDTPHPGGDQHHNRCSGCNVDDGAQRGGSRDARSRPPLPPLRVLPLNLDCSVQVCQLMRTRHLDSSQLQNFTRRLSEALSQDLSAKPPCSPITPPPEQALPLNLSKRFTVKRPGADGPESSRAAINGNAEQPSSKRPRSGSEQEEDFPPGGRSSSGGAPETELKNQEEPADLSSPSRIRAFLLGLPPFQVKLEDDLNGTRFGKFLPPGPEAETKRTETEKPEAGAAIKKEAKKEEAVDNDLERLDVQTSELEENGPAPCSGPGPAELQRAEPSNTDTHCY</sequence>
<dbReference type="Pfam" id="PF00349">
    <property type="entry name" value="Hexokinase_1"/>
    <property type="match status" value="1"/>
</dbReference>
<dbReference type="Gene3D" id="3.30.420.40">
    <property type="match status" value="1"/>
</dbReference>
<evidence type="ECO:0000256" key="9">
    <source>
        <dbReference type="ARBA" id="ARBA00023152"/>
    </source>
</evidence>
<evidence type="ECO:0000256" key="10">
    <source>
        <dbReference type="ARBA" id="ARBA00044613"/>
    </source>
</evidence>
<dbReference type="PROSITE" id="PS00378">
    <property type="entry name" value="HEXOKINASE_1"/>
    <property type="match status" value="1"/>
</dbReference>
<dbReference type="PROSITE" id="PS51011">
    <property type="entry name" value="ARID"/>
    <property type="match status" value="1"/>
</dbReference>
<dbReference type="GO" id="GO:0005536">
    <property type="term" value="F:D-glucose binding"/>
    <property type="evidence" value="ECO:0007669"/>
    <property type="project" value="InterPro"/>
</dbReference>
<proteinExistence type="inferred from homology"/>
<gene>
    <name evidence="14" type="ORF">SMAX5B_012235</name>
</gene>
<evidence type="ECO:0000256" key="3">
    <source>
        <dbReference type="ARBA" id="ARBA00009225"/>
    </source>
</evidence>
<keyword evidence="15" id="KW-1185">Reference proteome</keyword>
<comment type="catalytic activity">
    <reaction evidence="11">
        <text>D-glucose + ATP = D-glucose 6-phosphate + ADP + H(+)</text>
        <dbReference type="Rhea" id="RHEA:17825"/>
        <dbReference type="ChEBI" id="CHEBI:4167"/>
        <dbReference type="ChEBI" id="CHEBI:15378"/>
        <dbReference type="ChEBI" id="CHEBI:30616"/>
        <dbReference type="ChEBI" id="CHEBI:61548"/>
        <dbReference type="ChEBI" id="CHEBI:456216"/>
        <dbReference type="EC" id="2.7.1.1"/>
    </reaction>
    <physiologicalReaction direction="left-to-right" evidence="11">
        <dbReference type="Rhea" id="RHEA:17826"/>
    </physiologicalReaction>
</comment>
<feature type="region of interest" description="Disordered" evidence="12">
    <location>
        <begin position="1248"/>
        <end position="1341"/>
    </location>
</feature>
<feature type="compositionally biased region" description="Pro residues" evidence="12">
    <location>
        <begin position="974"/>
        <end position="988"/>
    </location>
</feature>
<feature type="region of interest" description="Disordered" evidence="12">
    <location>
        <begin position="1"/>
        <end position="51"/>
    </location>
</feature>
<feature type="domain" description="ARID" evidence="13">
    <location>
        <begin position="830"/>
        <end position="922"/>
    </location>
</feature>
<feature type="compositionally biased region" description="Polar residues" evidence="12">
    <location>
        <begin position="39"/>
        <end position="49"/>
    </location>
</feature>
<dbReference type="Pfam" id="PF01388">
    <property type="entry name" value="ARID"/>
    <property type="match status" value="1"/>
</dbReference>
<dbReference type="InterPro" id="IPR036431">
    <property type="entry name" value="ARID_dom_sf"/>
</dbReference>
<dbReference type="InterPro" id="IPR001312">
    <property type="entry name" value="Hexokinase"/>
</dbReference>
<feature type="compositionally biased region" description="Basic and acidic residues" evidence="12">
    <location>
        <begin position="1"/>
        <end position="13"/>
    </location>
</feature>
<evidence type="ECO:0000256" key="11">
    <source>
        <dbReference type="ARBA" id="ARBA00048160"/>
    </source>
</evidence>
<evidence type="ECO:0000256" key="7">
    <source>
        <dbReference type="ARBA" id="ARBA00022777"/>
    </source>
</evidence>
<evidence type="ECO:0000259" key="13">
    <source>
        <dbReference type="PROSITE" id="PS51011"/>
    </source>
</evidence>
<keyword evidence="7" id="KW-0418">Kinase</keyword>
<dbReference type="GO" id="GO:0008865">
    <property type="term" value="F:fructokinase activity"/>
    <property type="evidence" value="ECO:0007669"/>
    <property type="project" value="TreeGrafter"/>
</dbReference>
<dbReference type="InterPro" id="IPR022672">
    <property type="entry name" value="Hexokinase_N"/>
</dbReference>
<dbReference type="PRINTS" id="PR00475">
    <property type="entry name" value="HEXOKINASE"/>
</dbReference>
<dbReference type="InterPro" id="IPR043129">
    <property type="entry name" value="ATPase_NBD"/>
</dbReference>